<organism evidence="1">
    <name type="scientific">Arundo donax</name>
    <name type="common">Giant reed</name>
    <name type="synonym">Donax arundinaceus</name>
    <dbReference type="NCBI Taxonomy" id="35708"/>
    <lineage>
        <taxon>Eukaryota</taxon>
        <taxon>Viridiplantae</taxon>
        <taxon>Streptophyta</taxon>
        <taxon>Embryophyta</taxon>
        <taxon>Tracheophyta</taxon>
        <taxon>Spermatophyta</taxon>
        <taxon>Magnoliopsida</taxon>
        <taxon>Liliopsida</taxon>
        <taxon>Poales</taxon>
        <taxon>Poaceae</taxon>
        <taxon>PACMAD clade</taxon>
        <taxon>Arundinoideae</taxon>
        <taxon>Arundineae</taxon>
        <taxon>Arundo</taxon>
    </lineage>
</organism>
<sequence>MLCAAVLAVGPHLLHAAHVFHPKKTKSIPVKTQKGPNK</sequence>
<reference evidence="1" key="2">
    <citation type="journal article" date="2015" name="Data Brief">
        <title>Shoot transcriptome of the giant reed, Arundo donax.</title>
        <authorList>
            <person name="Barrero R.A."/>
            <person name="Guerrero F.D."/>
            <person name="Moolhuijzen P."/>
            <person name="Goolsby J.A."/>
            <person name="Tidwell J."/>
            <person name="Bellgard S.E."/>
            <person name="Bellgard M.I."/>
        </authorList>
    </citation>
    <scope>NUCLEOTIDE SEQUENCE</scope>
    <source>
        <tissue evidence="1">Shoot tissue taken approximately 20 cm above the soil surface</tissue>
    </source>
</reference>
<protein>
    <submittedName>
        <fullName evidence="1">Uncharacterized protein</fullName>
    </submittedName>
</protein>
<reference evidence="1" key="1">
    <citation type="submission" date="2014-09" db="EMBL/GenBank/DDBJ databases">
        <authorList>
            <person name="Magalhaes I.L.F."/>
            <person name="Oliveira U."/>
            <person name="Santos F.R."/>
            <person name="Vidigal T.H.D.A."/>
            <person name="Brescovit A.D."/>
            <person name="Santos A.J."/>
        </authorList>
    </citation>
    <scope>NUCLEOTIDE SEQUENCE</scope>
    <source>
        <tissue evidence="1">Shoot tissue taken approximately 20 cm above the soil surface</tissue>
    </source>
</reference>
<name>A0A0A9C0I1_ARUDO</name>
<accession>A0A0A9C0I1</accession>
<proteinExistence type="predicted"/>
<dbReference type="AlphaFoldDB" id="A0A0A9C0I1"/>
<evidence type="ECO:0000313" key="1">
    <source>
        <dbReference type="EMBL" id="JAD67963.1"/>
    </source>
</evidence>
<dbReference type="EMBL" id="GBRH01229932">
    <property type="protein sequence ID" value="JAD67963.1"/>
    <property type="molecule type" value="Transcribed_RNA"/>
</dbReference>